<keyword evidence="2" id="KW-1185">Reference proteome</keyword>
<evidence type="ECO:0000313" key="2">
    <source>
        <dbReference type="Proteomes" id="UP001266305"/>
    </source>
</evidence>
<sequence length="151" mass="16737">MLACFRGTYLDPVSGDLTVFNLTSSDEGKYEMESPSITGTNTFSLYVLDAPSLGPMMHLCLVQTVLDERLDIEHLPSPRPTCALTNGSIEVLCRISEHYKSHPELIDPSTSLLALAAPKVRALSSRCRLLPELQPNRRRRWVGVLAAQISR</sequence>
<accession>A0ABQ9VBK7</accession>
<organism evidence="1 2">
    <name type="scientific">Saguinus oedipus</name>
    <name type="common">Cotton-top tamarin</name>
    <name type="synonym">Oedipomidas oedipus</name>
    <dbReference type="NCBI Taxonomy" id="9490"/>
    <lineage>
        <taxon>Eukaryota</taxon>
        <taxon>Metazoa</taxon>
        <taxon>Chordata</taxon>
        <taxon>Craniata</taxon>
        <taxon>Vertebrata</taxon>
        <taxon>Euteleostomi</taxon>
        <taxon>Mammalia</taxon>
        <taxon>Eutheria</taxon>
        <taxon>Euarchontoglires</taxon>
        <taxon>Primates</taxon>
        <taxon>Haplorrhini</taxon>
        <taxon>Platyrrhini</taxon>
        <taxon>Cebidae</taxon>
        <taxon>Callitrichinae</taxon>
        <taxon>Saguinus</taxon>
    </lineage>
</organism>
<gene>
    <name evidence="1" type="ORF">P7K49_016273</name>
</gene>
<name>A0ABQ9VBK7_SAGOE</name>
<protein>
    <submittedName>
        <fullName evidence="1">Uncharacterized protein</fullName>
    </submittedName>
</protein>
<proteinExistence type="predicted"/>
<dbReference type="EMBL" id="JASSZA010000007">
    <property type="protein sequence ID" value="KAK2106759.1"/>
    <property type="molecule type" value="Genomic_DNA"/>
</dbReference>
<dbReference type="Proteomes" id="UP001266305">
    <property type="component" value="Unassembled WGS sequence"/>
</dbReference>
<comment type="caution">
    <text evidence="1">The sequence shown here is derived from an EMBL/GenBank/DDBJ whole genome shotgun (WGS) entry which is preliminary data.</text>
</comment>
<reference evidence="1 2" key="1">
    <citation type="submission" date="2023-05" db="EMBL/GenBank/DDBJ databases">
        <title>B98-5 Cell Line De Novo Hybrid Assembly: An Optical Mapping Approach.</title>
        <authorList>
            <person name="Kananen K."/>
            <person name="Auerbach J.A."/>
            <person name="Kautto E."/>
            <person name="Blachly J.S."/>
        </authorList>
    </citation>
    <scope>NUCLEOTIDE SEQUENCE [LARGE SCALE GENOMIC DNA]</scope>
    <source>
        <strain evidence="1">B95-8</strain>
        <tissue evidence="1">Cell line</tissue>
    </source>
</reference>
<evidence type="ECO:0000313" key="1">
    <source>
        <dbReference type="EMBL" id="KAK2106759.1"/>
    </source>
</evidence>